<name>A0A8C2IJ77_CYPCA</name>
<evidence type="ECO:0000313" key="3">
    <source>
        <dbReference type="Proteomes" id="UP000694701"/>
    </source>
</evidence>
<feature type="region of interest" description="Disordered" evidence="1">
    <location>
        <begin position="156"/>
        <end position="185"/>
    </location>
</feature>
<organism evidence="2 3">
    <name type="scientific">Cyprinus carpio</name>
    <name type="common">Common carp</name>
    <dbReference type="NCBI Taxonomy" id="7962"/>
    <lineage>
        <taxon>Eukaryota</taxon>
        <taxon>Metazoa</taxon>
        <taxon>Chordata</taxon>
        <taxon>Craniata</taxon>
        <taxon>Vertebrata</taxon>
        <taxon>Euteleostomi</taxon>
        <taxon>Actinopterygii</taxon>
        <taxon>Neopterygii</taxon>
        <taxon>Teleostei</taxon>
        <taxon>Ostariophysi</taxon>
        <taxon>Cypriniformes</taxon>
        <taxon>Cyprinidae</taxon>
        <taxon>Cyprininae</taxon>
        <taxon>Cyprinus</taxon>
    </lineage>
</organism>
<dbReference type="PANTHER" id="PTHR22115">
    <property type="entry name" value="C3ORF6 PROTEIN-RELATED"/>
    <property type="match status" value="1"/>
</dbReference>
<evidence type="ECO:0000313" key="2">
    <source>
        <dbReference type="Ensembl" id="ENSCCRP00020080076.1"/>
    </source>
</evidence>
<reference evidence="2" key="1">
    <citation type="submission" date="2025-08" db="UniProtKB">
        <authorList>
            <consortium name="Ensembl"/>
        </authorList>
    </citation>
    <scope>IDENTIFICATION</scope>
</reference>
<sequence length="300" mass="34707">MNESQKSQLTCFRLNILFHVEVCHIMDVLYFFVDHSSYGYTGLLKHMLQSVLLLNVCKLVSEQEIAKQLQEEEEIEMRRQRAATGNNNNDCVSPLCDGLGIWEQVLQDAELARRLQEEEDMLPHREQFPQSSGSEVDFIAAQVAQDEEIAHYMQRHQRRVENRPRDLETRPAEARDEGNTTSRKAHQKLRERLNSDGLHSPVEEEDYTIENHLASPSCTALRNQHIHNIAEELDPTFNARKRESRISTSPPSGLCLAPRNPHSIFYDYLPEPPFIPPTKRQSDKTGRHKAKDKKENCKQQ</sequence>
<protein>
    <submittedName>
        <fullName evidence="2">Uncharacterized protein</fullName>
    </submittedName>
</protein>
<dbReference type="AlphaFoldDB" id="A0A8C2IJ77"/>
<dbReference type="PANTHER" id="PTHR22115:SF5">
    <property type="entry name" value="COILED-COIL DOMAIN-CONTAINING PROTEIN 50-LIKE ISOFORM X1"/>
    <property type="match status" value="1"/>
</dbReference>
<accession>A0A8C2IJ77</accession>
<feature type="region of interest" description="Disordered" evidence="1">
    <location>
        <begin position="270"/>
        <end position="300"/>
    </location>
</feature>
<proteinExistence type="predicted"/>
<dbReference type="Proteomes" id="UP000694701">
    <property type="component" value="Unplaced"/>
</dbReference>
<feature type="compositionally biased region" description="Basic and acidic residues" evidence="1">
    <location>
        <begin position="159"/>
        <end position="178"/>
    </location>
</feature>
<dbReference type="Ensembl" id="ENSCCRT00020087754.1">
    <property type="protein sequence ID" value="ENSCCRP00020080076.1"/>
    <property type="gene ID" value="ENSCCRG00020037195.1"/>
</dbReference>
<dbReference type="InterPro" id="IPR039303">
    <property type="entry name" value="CCDC50"/>
</dbReference>
<evidence type="ECO:0000256" key="1">
    <source>
        <dbReference type="SAM" id="MobiDB-lite"/>
    </source>
</evidence>